<keyword evidence="7" id="KW-0469">Meiosis</keyword>
<dbReference type="SUPFAM" id="SSF46785">
    <property type="entry name" value="Winged helix' DNA-binding domain"/>
    <property type="match status" value="1"/>
</dbReference>
<keyword evidence="13" id="KW-1185">Reference proteome</keyword>
<dbReference type="InterPro" id="IPR036388">
    <property type="entry name" value="WH-like_DNA-bd_sf"/>
</dbReference>
<comment type="similarity">
    <text evidence="2">Belongs to the HOP2 family.</text>
</comment>
<dbReference type="PANTHER" id="PTHR15938:SF0">
    <property type="entry name" value="HOMOLOGOUS-PAIRING PROTEIN 2 HOMOLOG"/>
    <property type="match status" value="1"/>
</dbReference>
<comment type="subcellular location">
    <subcellularLocation>
        <location evidence="1">Nucleus</location>
    </subcellularLocation>
</comment>
<feature type="coiled-coil region" evidence="8">
    <location>
        <begin position="74"/>
        <end position="112"/>
    </location>
</feature>
<dbReference type="Gene3D" id="1.10.10.10">
    <property type="entry name" value="Winged helix-like DNA-binding domain superfamily/Winged helix DNA-binding domain"/>
    <property type="match status" value="1"/>
</dbReference>
<evidence type="ECO:0000256" key="6">
    <source>
        <dbReference type="ARBA" id="ARBA00023242"/>
    </source>
</evidence>
<dbReference type="EMBL" id="FO082273">
    <property type="protein sequence ID" value="CCO16968.1"/>
    <property type="molecule type" value="Genomic_DNA"/>
</dbReference>
<feature type="region of interest" description="Disordered" evidence="9">
    <location>
        <begin position="123"/>
        <end position="164"/>
    </location>
</feature>
<evidence type="ECO:0000256" key="3">
    <source>
        <dbReference type="ARBA" id="ARBA00016093"/>
    </source>
</evidence>
<dbReference type="AlphaFoldDB" id="K8F603"/>
<evidence type="ECO:0000259" key="10">
    <source>
        <dbReference type="Pfam" id="PF07106"/>
    </source>
</evidence>
<dbReference type="STRING" id="41875.K8F603"/>
<evidence type="ECO:0000259" key="11">
    <source>
        <dbReference type="Pfam" id="PF18517"/>
    </source>
</evidence>
<dbReference type="GO" id="GO:0000709">
    <property type="term" value="P:meiotic joint molecule formation"/>
    <property type="evidence" value="ECO:0007669"/>
    <property type="project" value="TreeGrafter"/>
</dbReference>
<dbReference type="RefSeq" id="XP_007512368.1">
    <property type="nucleotide sequence ID" value="XM_007512306.1"/>
</dbReference>
<evidence type="ECO:0000256" key="5">
    <source>
        <dbReference type="ARBA" id="ARBA00023172"/>
    </source>
</evidence>
<reference evidence="12 13" key="1">
    <citation type="submission" date="2011-10" db="EMBL/GenBank/DDBJ databases">
        <authorList>
            <person name="Genoscope - CEA"/>
        </authorList>
    </citation>
    <scope>NUCLEOTIDE SEQUENCE [LARGE SCALE GENOMIC DNA]</scope>
    <source>
        <strain evidence="12 13">RCC 1105</strain>
    </source>
</reference>
<dbReference type="PANTHER" id="PTHR15938">
    <property type="entry name" value="TBP-1 INTERACTING PROTEIN"/>
    <property type="match status" value="1"/>
</dbReference>
<dbReference type="GO" id="GO:0007129">
    <property type="term" value="P:homologous chromosome pairing at meiosis"/>
    <property type="evidence" value="ECO:0007669"/>
    <property type="project" value="TreeGrafter"/>
</dbReference>
<dbReference type="Pfam" id="PF18517">
    <property type="entry name" value="LZ3wCH"/>
    <property type="match status" value="1"/>
</dbReference>
<gene>
    <name evidence="12" type="ORF">Bathy06g04820</name>
</gene>
<dbReference type="eggNOG" id="KOG4603">
    <property type="taxonomic scope" value="Eukaryota"/>
</dbReference>
<evidence type="ECO:0000256" key="2">
    <source>
        <dbReference type="ARBA" id="ARBA00007922"/>
    </source>
</evidence>
<evidence type="ECO:0000313" key="12">
    <source>
        <dbReference type="EMBL" id="CCO16968.1"/>
    </source>
</evidence>
<keyword evidence="5" id="KW-0233">DNA recombination</keyword>
<organism evidence="12 13">
    <name type="scientific">Bathycoccus prasinos</name>
    <dbReference type="NCBI Taxonomy" id="41875"/>
    <lineage>
        <taxon>Eukaryota</taxon>
        <taxon>Viridiplantae</taxon>
        <taxon>Chlorophyta</taxon>
        <taxon>Mamiellophyceae</taxon>
        <taxon>Mamiellales</taxon>
        <taxon>Bathycoccaceae</taxon>
        <taxon>Bathycoccus</taxon>
    </lineage>
</organism>
<dbReference type="GO" id="GO:0010774">
    <property type="term" value="P:meiotic strand invasion involved in reciprocal meiotic recombination"/>
    <property type="evidence" value="ECO:0007669"/>
    <property type="project" value="TreeGrafter"/>
</dbReference>
<evidence type="ECO:0000313" key="13">
    <source>
        <dbReference type="Proteomes" id="UP000198341"/>
    </source>
</evidence>
<accession>K8F603</accession>
<dbReference type="GO" id="GO:0120231">
    <property type="term" value="C:DNA recombinase auxiliary factor complex"/>
    <property type="evidence" value="ECO:0007669"/>
    <property type="project" value="TreeGrafter"/>
</dbReference>
<proteinExistence type="inferred from homology"/>
<evidence type="ECO:0000256" key="1">
    <source>
        <dbReference type="ARBA" id="ARBA00004123"/>
    </source>
</evidence>
<dbReference type="Pfam" id="PF07106">
    <property type="entry name" value="WHD_TBPIP"/>
    <property type="match status" value="1"/>
</dbReference>
<evidence type="ECO:0000256" key="8">
    <source>
        <dbReference type="SAM" id="Coils"/>
    </source>
</evidence>
<evidence type="ECO:0000256" key="9">
    <source>
        <dbReference type="SAM" id="MobiDB-lite"/>
    </source>
</evidence>
<dbReference type="KEGG" id="bpg:Bathy06g04820"/>
<dbReference type="GeneID" id="19015463"/>
<keyword evidence="4 8" id="KW-0175">Coiled coil</keyword>
<sequence>MSKDLVLLYCTQQNRPFNATNLADALQKEGVKKATAQRYLDNLVEEKKLSFKESGKSKLYYALQPEDVLGKEEVHALELEVKTKTEQVMAKKQEIQRKMRELQTHKNQISVKEIREETTKKTKENGEIMNKVKPLKEKLMAQQQKKDEERGGGEKDALKEAMKAQKETEKKFVTHCETWLKRKRAFRDIAATIVEGSSVKEKDLMKQLEIETDEANGVEEKEFRALLDGLKKKMRADEMNKMMNKKRKLTAA</sequence>
<feature type="compositionally biased region" description="Basic and acidic residues" evidence="9">
    <location>
        <begin position="134"/>
        <end position="164"/>
    </location>
</feature>
<dbReference type="GO" id="GO:0000794">
    <property type="term" value="C:condensed nuclear chromosome"/>
    <property type="evidence" value="ECO:0007669"/>
    <property type="project" value="TreeGrafter"/>
</dbReference>
<evidence type="ECO:0000256" key="4">
    <source>
        <dbReference type="ARBA" id="ARBA00023054"/>
    </source>
</evidence>
<dbReference type="InterPro" id="IPR040661">
    <property type="entry name" value="LZ3wCH"/>
</dbReference>
<dbReference type="InterPro" id="IPR036390">
    <property type="entry name" value="WH_DNA-bd_sf"/>
</dbReference>
<evidence type="ECO:0000256" key="7">
    <source>
        <dbReference type="ARBA" id="ARBA00023254"/>
    </source>
</evidence>
<feature type="domain" description="Homologous-pairing protein 2 winged helix" evidence="10">
    <location>
        <begin position="3"/>
        <end position="62"/>
    </location>
</feature>
<keyword evidence="6" id="KW-0539">Nucleus</keyword>
<dbReference type="GO" id="GO:0003690">
    <property type="term" value="F:double-stranded DNA binding"/>
    <property type="evidence" value="ECO:0007669"/>
    <property type="project" value="TreeGrafter"/>
</dbReference>
<feature type="domain" description="Leucine zipper with capping helix" evidence="11">
    <location>
        <begin position="161"/>
        <end position="216"/>
    </location>
</feature>
<protein>
    <recommendedName>
        <fullName evidence="3">Homologous-pairing protein 2 homolog</fullName>
    </recommendedName>
</protein>
<name>K8F603_9CHLO</name>
<dbReference type="GO" id="GO:0120230">
    <property type="term" value="F:recombinase activator activity"/>
    <property type="evidence" value="ECO:0007669"/>
    <property type="project" value="TreeGrafter"/>
</dbReference>
<dbReference type="Proteomes" id="UP000198341">
    <property type="component" value="Chromosome 6"/>
</dbReference>
<dbReference type="OrthoDB" id="272266at2759"/>
<dbReference type="InterPro" id="IPR010776">
    <property type="entry name" value="Hop2_WH_dom"/>
</dbReference>